<evidence type="ECO:0000313" key="4">
    <source>
        <dbReference type="EMBL" id="CAI6053449.1"/>
    </source>
</evidence>
<dbReference type="Proteomes" id="UP001160390">
    <property type="component" value="Unassembled WGS sequence"/>
</dbReference>
<dbReference type="Pfam" id="PF18151">
    <property type="entry name" value="DUF5601"/>
    <property type="match status" value="1"/>
</dbReference>
<dbReference type="PROSITE" id="PS51205">
    <property type="entry name" value="VPS9"/>
    <property type="match status" value="1"/>
</dbReference>
<feature type="compositionally biased region" description="Basic and acidic residues" evidence="1">
    <location>
        <begin position="249"/>
        <end position="258"/>
    </location>
</feature>
<accession>A0AA35LSE4</accession>
<gene>
    <name evidence="4" type="ORF">CCHLO57077_00007892</name>
</gene>
<dbReference type="InterPro" id="IPR003892">
    <property type="entry name" value="CUE"/>
</dbReference>
<dbReference type="AlphaFoldDB" id="A0AA35LSE4"/>
<dbReference type="SUPFAM" id="SSF46934">
    <property type="entry name" value="UBA-like"/>
    <property type="match status" value="1"/>
</dbReference>
<feature type="compositionally biased region" description="Pro residues" evidence="1">
    <location>
        <begin position="296"/>
        <end position="307"/>
    </location>
</feature>
<feature type="domain" description="VPS9" evidence="3">
    <location>
        <begin position="433"/>
        <end position="572"/>
    </location>
</feature>
<dbReference type="Gene3D" id="1.10.8.10">
    <property type="entry name" value="DNA helicase RuvA subunit, C-terminal domain"/>
    <property type="match status" value="1"/>
</dbReference>
<feature type="compositionally biased region" description="Low complexity" evidence="1">
    <location>
        <begin position="282"/>
        <end position="291"/>
    </location>
</feature>
<feature type="compositionally biased region" description="Polar residues" evidence="1">
    <location>
        <begin position="604"/>
        <end position="616"/>
    </location>
</feature>
<protein>
    <recommendedName>
        <fullName evidence="6">Vacuolar protein sorting-associated protein 9a</fullName>
    </recommendedName>
</protein>
<feature type="region of interest" description="Disordered" evidence="1">
    <location>
        <begin position="593"/>
        <end position="646"/>
    </location>
</feature>
<dbReference type="GO" id="GO:0030139">
    <property type="term" value="C:endocytic vesicle"/>
    <property type="evidence" value="ECO:0007669"/>
    <property type="project" value="TreeGrafter"/>
</dbReference>
<evidence type="ECO:0000313" key="5">
    <source>
        <dbReference type="Proteomes" id="UP001160390"/>
    </source>
</evidence>
<dbReference type="PROSITE" id="PS51140">
    <property type="entry name" value="CUE"/>
    <property type="match status" value="1"/>
</dbReference>
<dbReference type="EMBL" id="CABFNP030000612">
    <property type="protein sequence ID" value="CAI6053449.1"/>
    <property type="molecule type" value="Genomic_DNA"/>
</dbReference>
<evidence type="ECO:0000259" key="3">
    <source>
        <dbReference type="PROSITE" id="PS51205"/>
    </source>
</evidence>
<feature type="compositionally biased region" description="Pro residues" evidence="1">
    <location>
        <begin position="673"/>
        <end position="687"/>
    </location>
</feature>
<dbReference type="GO" id="GO:0016192">
    <property type="term" value="P:vesicle-mediated transport"/>
    <property type="evidence" value="ECO:0007669"/>
    <property type="project" value="InterPro"/>
</dbReference>
<dbReference type="SMART" id="SM00167">
    <property type="entry name" value="VPS9"/>
    <property type="match status" value="1"/>
</dbReference>
<feature type="region of interest" description="Disordered" evidence="1">
    <location>
        <begin position="659"/>
        <end position="698"/>
    </location>
</feature>
<feature type="compositionally biased region" description="Basic and acidic residues" evidence="1">
    <location>
        <begin position="621"/>
        <end position="634"/>
    </location>
</feature>
<reference evidence="4" key="1">
    <citation type="submission" date="2023-01" db="EMBL/GenBank/DDBJ databases">
        <authorList>
            <person name="Piombo E."/>
        </authorList>
    </citation>
    <scope>NUCLEOTIDE SEQUENCE</scope>
</reference>
<name>A0AA35LSE4_9HYPO</name>
<feature type="compositionally biased region" description="Polar residues" evidence="1">
    <location>
        <begin position="47"/>
        <end position="58"/>
    </location>
</feature>
<dbReference type="GO" id="GO:0043130">
    <property type="term" value="F:ubiquitin binding"/>
    <property type="evidence" value="ECO:0007669"/>
    <property type="project" value="InterPro"/>
</dbReference>
<dbReference type="SMART" id="SM00546">
    <property type="entry name" value="CUE"/>
    <property type="match status" value="1"/>
</dbReference>
<proteinExistence type="predicted"/>
<dbReference type="InterPro" id="IPR041804">
    <property type="entry name" value="Vps9_CUE"/>
</dbReference>
<dbReference type="GO" id="GO:0005829">
    <property type="term" value="C:cytosol"/>
    <property type="evidence" value="ECO:0007669"/>
    <property type="project" value="TreeGrafter"/>
</dbReference>
<dbReference type="InterPro" id="IPR009060">
    <property type="entry name" value="UBA-like_sf"/>
</dbReference>
<feature type="compositionally biased region" description="Low complexity" evidence="1">
    <location>
        <begin position="127"/>
        <end position="152"/>
    </location>
</feature>
<keyword evidence="5" id="KW-1185">Reference proteome</keyword>
<feature type="region of interest" description="Disordered" evidence="1">
    <location>
        <begin position="400"/>
        <end position="433"/>
    </location>
</feature>
<feature type="compositionally biased region" description="Basic and acidic residues" evidence="1">
    <location>
        <begin position="153"/>
        <end position="178"/>
    </location>
</feature>
<evidence type="ECO:0000256" key="1">
    <source>
        <dbReference type="SAM" id="MobiDB-lite"/>
    </source>
</evidence>
<sequence length="767" mass="83521">MSPPEQPAFLASQQGSSDKPANIKSDEAVIMAQNPSEGRPPAIDINGGSSAKRSAQISKDTEDLIDLDSDSDLPPAPAKGKAAVRPEPVPNTPPTIPADKKRTSTDASNQFLAPESHYVDPTPPTPVTSQPPSRSPSSGARSQRSSTQSPTRSDPEFDEGRYASEDEQENGSKLEIKTIMDQFSSGDGGPGADEVMSPRLEIASPMLGSPVSQHPPRKSSLEPLAPTIAGQMGEDIKKLKLATTSPSQDDEKSQRDFDDAGPPVPPKDGSSGTPKSKDERSSSITSPISPTATGHRPPPPEPEPEPALPFDFHRFLEQLRNKKADPVARYLKSFLSEFSKKQWMVHEQVKIISDFLAFIANKMMLCDVWREVSDAEFDNAREGMEKLVMNRLYTQTFSPAIAPPKPIPGAKPRRRGGDAPLGPGRRGQHQEDVERDDILAQKINIYGWVREQHLDIPQVGESGKRFLKLAQQELLKIKSYRAPRDKIICVLNCCKVIFGLLKHNKSDSSADSFMPMLIYVVLQSNPDHLVSNVQYILRFRNQEKLGGEAGYYLSSLMGAVQFIENMDRTTLTITDAEFEANVEAAVSAIAEKHQAANSPRIPDRNQQVFNEKSPLSPTEPAPRRSRDDQTRKSYEGTNSNDTMAMGGLLKTIQNPLSTIGRIFSDDGGQSSAPSPPVPPATPRPPHPGSTAQRPSSRHALSAEEAAARQASAEAAEAQRLHRAEHANVVETLSGMFPDLDKEIISDVVHQKQGRVGLAVDACLALST</sequence>
<dbReference type="PANTHER" id="PTHR23101:SF25">
    <property type="entry name" value="GTPASE-ACTIVATING PROTEIN AND VPS9 DOMAIN-CONTAINING PROTEIN 1"/>
    <property type="match status" value="1"/>
</dbReference>
<dbReference type="CDD" id="cd14369">
    <property type="entry name" value="CUE_VPS9_like"/>
    <property type="match status" value="1"/>
</dbReference>
<dbReference type="GO" id="GO:0005085">
    <property type="term" value="F:guanyl-nucleotide exchange factor activity"/>
    <property type="evidence" value="ECO:0007669"/>
    <property type="project" value="InterPro"/>
</dbReference>
<evidence type="ECO:0000259" key="2">
    <source>
        <dbReference type="PROSITE" id="PS51140"/>
    </source>
</evidence>
<dbReference type="Gene3D" id="1.10.246.120">
    <property type="match status" value="1"/>
</dbReference>
<feature type="domain" description="CUE" evidence="2">
    <location>
        <begin position="724"/>
        <end position="767"/>
    </location>
</feature>
<evidence type="ECO:0008006" key="6">
    <source>
        <dbReference type="Google" id="ProtNLM"/>
    </source>
</evidence>
<dbReference type="Gene3D" id="1.20.1050.80">
    <property type="entry name" value="VPS9 domain"/>
    <property type="match status" value="1"/>
</dbReference>
<comment type="caution">
    <text evidence="4">The sequence shown here is derived from an EMBL/GenBank/DDBJ whole genome shotgun (WGS) entry which is preliminary data.</text>
</comment>
<dbReference type="GO" id="GO:0031267">
    <property type="term" value="F:small GTPase binding"/>
    <property type="evidence" value="ECO:0007669"/>
    <property type="project" value="TreeGrafter"/>
</dbReference>
<dbReference type="InterPro" id="IPR041545">
    <property type="entry name" value="DUF5601"/>
</dbReference>
<dbReference type="SUPFAM" id="SSF109993">
    <property type="entry name" value="VPS9 domain"/>
    <property type="match status" value="1"/>
</dbReference>
<dbReference type="InterPro" id="IPR037191">
    <property type="entry name" value="VPS9_dom_sf"/>
</dbReference>
<feature type="compositionally biased region" description="Pro residues" evidence="1">
    <location>
        <begin position="87"/>
        <end position="96"/>
    </location>
</feature>
<dbReference type="PANTHER" id="PTHR23101">
    <property type="entry name" value="RAB GDP/GTP EXCHANGE FACTOR"/>
    <property type="match status" value="1"/>
</dbReference>
<feature type="region of interest" description="Disordered" evidence="1">
    <location>
        <begin position="1"/>
        <end position="308"/>
    </location>
</feature>
<dbReference type="InterPro" id="IPR003123">
    <property type="entry name" value="VPS9"/>
</dbReference>
<dbReference type="Pfam" id="PF02845">
    <property type="entry name" value="CUE"/>
    <property type="match status" value="1"/>
</dbReference>
<organism evidence="4 5">
    <name type="scientific">Clonostachys chloroleuca</name>
    <dbReference type="NCBI Taxonomy" id="1926264"/>
    <lineage>
        <taxon>Eukaryota</taxon>
        <taxon>Fungi</taxon>
        <taxon>Dikarya</taxon>
        <taxon>Ascomycota</taxon>
        <taxon>Pezizomycotina</taxon>
        <taxon>Sordariomycetes</taxon>
        <taxon>Hypocreomycetidae</taxon>
        <taxon>Hypocreales</taxon>
        <taxon>Bionectriaceae</taxon>
        <taxon>Clonostachys</taxon>
    </lineage>
</organism>
<dbReference type="Pfam" id="PF02204">
    <property type="entry name" value="VPS9"/>
    <property type="match status" value="1"/>
</dbReference>
<dbReference type="InterPro" id="IPR045046">
    <property type="entry name" value="Vps9-like"/>
</dbReference>